<dbReference type="AlphaFoldDB" id="A0A2K2D3E9"/>
<keyword evidence="3" id="KW-1185">Reference proteome</keyword>
<dbReference type="InParanoid" id="A0A2K2D3E9"/>
<dbReference type="EnsemblPlants" id="PNT68809">
    <property type="protein sequence ID" value="PNT68809"/>
    <property type="gene ID" value="BRADI_3g45455v3"/>
</dbReference>
<protein>
    <submittedName>
        <fullName evidence="1 2">Uncharacterized protein</fullName>
    </submittedName>
</protein>
<organism evidence="1">
    <name type="scientific">Brachypodium distachyon</name>
    <name type="common">Purple false brome</name>
    <name type="synonym">Trachynia distachya</name>
    <dbReference type="NCBI Taxonomy" id="15368"/>
    <lineage>
        <taxon>Eukaryota</taxon>
        <taxon>Viridiplantae</taxon>
        <taxon>Streptophyta</taxon>
        <taxon>Embryophyta</taxon>
        <taxon>Tracheophyta</taxon>
        <taxon>Spermatophyta</taxon>
        <taxon>Magnoliopsida</taxon>
        <taxon>Liliopsida</taxon>
        <taxon>Poales</taxon>
        <taxon>Poaceae</taxon>
        <taxon>BOP clade</taxon>
        <taxon>Pooideae</taxon>
        <taxon>Stipodae</taxon>
        <taxon>Brachypodieae</taxon>
        <taxon>Brachypodium</taxon>
    </lineage>
</organism>
<evidence type="ECO:0000313" key="1">
    <source>
        <dbReference type="EMBL" id="PNT68809.1"/>
    </source>
</evidence>
<dbReference type="Gramene" id="PNT68809">
    <property type="protein sequence ID" value="PNT68809"/>
    <property type="gene ID" value="BRADI_3g45455v3"/>
</dbReference>
<sequence>MVSVILPTWHAVLIHAPSAPRAAFTTVIFCGYFILFANELTQREASVPFFSHLAGFFLAVSRNAPRRFGDLATGLSKDEYSRL</sequence>
<dbReference type="Proteomes" id="UP000008810">
    <property type="component" value="Chromosome 3"/>
</dbReference>
<proteinExistence type="predicted"/>
<accession>A0A2K2D3E9</accession>
<evidence type="ECO:0000313" key="2">
    <source>
        <dbReference type="EnsemblPlants" id="PNT68809"/>
    </source>
</evidence>
<dbReference type="EMBL" id="CM000882">
    <property type="protein sequence ID" value="PNT68809.1"/>
    <property type="molecule type" value="Genomic_DNA"/>
</dbReference>
<name>A0A2K2D3E9_BRADI</name>
<evidence type="ECO:0000313" key="3">
    <source>
        <dbReference type="Proteomes" id="UP000008810"/>
    </source>
</evidence>
<reference evidence="1 2" key="1">
    <citation type="journal article" date="2010" name="Nature">
        <title>Genome sequencing and analysis of the model grass Brachypodium distachyon.</title>
        <authorList>
            <consortium name="International Brachypodium Initiative"/>
        </authorList>
    </citation>
    <scope>NUCLEOTIDE SEQUENCE [LARGE SCALE GENOMIC DNA]</scope>
    <source>
        <strain evidence="1 2">Bd21</strain>
    </source>
</reference>
<reference evidence="1" key="2">
    <citation type="submission" date="2017-06" db="EMBL/GenBank/DDBJ databases">
        <title>WGS assembly of Brachypodium distachyon.</title>
        <authorList>
            <consortium name="The International Brachypodium Initiative"/>
            <person name="Lucas S."/>
            <person name="Harmon-Smith M."/>
            <person name="Lail K."/>
            <person name="Tice H."/>
            <person name="Grimwood J."/>
            <person name="Bruce D."/>
            <person name="Barry K."/>
            <person name="Shu S."/>
            <person name="Lindquist E."/>
            <person name="Wang M."/>
            <person name="Pitluck S."/>
            <person name="Vogel J.P."/>
            <person name="Garvin D.F."/>
            <person name="Mockler T.C."/>
            <person name="Schmutz J."/>
            <person name="Rokhsar D."/>
            <person name="Bevan M.W."/>
        </authorList>
    </citation>
    <scope>NUCLEOTIDE SEQUENCE</scope>
    <source>
        <strain evidence="1">Bd21</strain>
    </source>
</reference>
<gene>
    <name evidence="1" type="ORF">BRADI_3g45455v3</name>
</gene>
<reference evidence="2" key="3">
    <citation type="submission" date="2018-08" db="UniProtKB">
        <authorList>
            <consortium name="EnsemblPlants"/>
        </authorList>
    </citation>
    <scope>IDENTIFICATION</scope>
    <source>
        <strain evidence="2">cv. Bd21</strain>
    </source>
</reference>